<accession>A0ABD3G8A3</accession>
<gene>
    <name evidence="2" type="ORF">V7S43_019044</name>
</gene>
<dbReference type="EMBL" id="JBIMZQ010000001">
    <property type="protein sequence ID" value="KAL3674422.1"/>
    <property type="molecule type" value="Genomic_DNA"/>
</dbReference>
<protein>
    <recommendedName>
        <fullName evidence="1">PiggyBac transposable element-derived protein domain-containing protein</fullName>
    </recommendedName>
</protein>
<sequence length="428" mass="48935">MAWPNVSTSFEEGVSPYPSLNMEGARPVLELRSLCHSPLLTFFFFMPKSLWVSINEETNRCCLQHIERRAQATLAQQGDRRRESLTQIRRRLMAKAGYKAHEILRVVSLLIARMLCPQRRRSTAHWTMTEAGAVPAGTFGRFMARNRCQDILRDLHFVDNTADRTRDKLQQRFLAGWSHPAVFSFDEGVLPRTSRRNTTRMFMPDKPHRYGSKMFMLCDSRTAYCHRFEMYAGKRNAGECGDSTFDHKTGAAVVVRNLRAVFESKPRYPRHLVVIDRFYSSVLLAIELLGMGVYVIGTIMTDRLGFDKAVRASSKTRPASIPRGGFAFSRSIAVPSMVAFHWWDNKPVHHLCTGSVMTASTINRNVKRVGPESVPCSAAVNDYQRWMGRVDVHDQLRLQTYSLQTSTRSRKYYKSLFFGFIDLALVNA</sequence>
<reference evidence="2 3" key="1">
    <citation type="submission" date="2024-09" db="EMBL/GenBank/DDBJ databases">
        <title>Genome sequencing and assembly of Phytophthora oleae, isolate VK10A, causative agent of rot of olive drupes.</title>
        <authorList>
            <person name="Conti Taguali S."/>
            <person name="Riolo M."/>
            <person name="La Spada F."/>
            <person name="Cacciola S.O."/>
            <person name="Dionisio G."/>
        </authorList>
    </citation>
    <scope>NUCLEOTIDE SEQUENCE [LARGE SCALE GENOMIC DNA]</scope>
    <source>
        <strain evidence="2 3">VK10A</strain>
    </source>
</reference>
<comment type="caution">
    <text evidence="2">The sequence shown here is derived from an EMBL/GenBank/DDBJ whole genome shotgun (WGS) entry which is preliminary data.</text>
</comment>
<keyword evidence="3" id="KW-1185">Reference proteome</keyword>
<dbReference type="Proteomes" id="UP001632037">
    <property type="component" value="Unassembled WGS sequence"/>
</dbReference>
<organism evidence="2 3">
    <name type="scientific">Phytophthora oleae</name>
    <dbReference type="NCBI Taxonomy" id="2107226"/>
    <lineage>
        <taxon>Eukaryota</taxon>
        <taxon>Sar</taxon>
        <taxon>Stramenopiles</taxon>
        <taxon>Oomycota</taxon>
        <taxon>Peronosporomycetes</taxon>
        <taxon>Peronosporales</taxon>
        <taxon>Peronosporaceae</taxon>
        <taxon>Phytophthora</taxon>
    </lineage>
</organism>
<name>A0ABD3G8A3_9STRA</name>
<dbReference type="Pfam" id="PF13843">
    <property type="entry name" value="DDE_Tnp_1_7"/>
    <property type="match status" value="1"/>
</dbReference>
<dbReference type="PANTHER" id="PTHR46599:SF3">
    <property type="entry name" value="PIGGYBAC TRANSPOSABLE ELEMENT-DERIVED PROTEIN 4"/>
    <property type="match status" value="1"/>
</dbReference>
<evidence type="ECO:0000313" key="3">
    <source>
        <dbReference type="Proteomes" id="UP001632037"/>
    </source>
</evidence>
<dbReference type="AlphaFoldDB" id="A0ABD3G8A3"/>
<dbReference type="PANTHER" id="PTHR46599">
    <property type="entry name" value="PIGGYBAC TRANSPOSABLE ELEMENT-DERIVED PROTEIN 4"/>
    <property type="match status" value="1"/>
</dbReference>
<dbReference type="InterPro" id="IPR029526">
    <property type="entry name" value="PGBD"/>
</dbReference>
<evidence type="ECO:0000259" key="1">
    <source>
        <dbReference type="Pfam" id="PF13843"/>
    </source>
</evidence>
<evidence type="ECO:0000313" key="2">
    <source>
        <dbReference type="EMBL" id="KAL3674422.1"/>
    </source>
</evidence>
<proteinExistence type="predicted"/>
<feature type="domain" description="PiggyBac transposable element-derived protein" evidence="1">
    <location>
        <begin position="41"/>
        <end position="428"/>
    </location>
</feature>